<dbReference type="PROSITE" id="PS52016">
    <property type="entry name" value="TONB_DEPENDENT_REC_3"/>
    <property type="match status" value="1"/>
</dbReference>
<evidence type="ECO:0000256" key="10">
    <source>
        <dbReference type="SAM" id="SignalP"/>
    </source>
</evidence>
<dbReference type="InterPro" id="IPR037066">
    <property type="entry name" value="Plug_dom_sf"/>
</dbReference>
<dbReference type="InterPro" id="IPR039426">
    <property type="entry name" value="TonB-dep_rcpt-like"/>
</dbReference>
<evidence type="ECO:0000256" key="7">
    <source>
        <dbReference type="ARBA" id="ARBA00023237"/>
    </source>
</evidence>
<proteinExistence type="inferred from homology"/>
<evidence type="ECO:0000256" key="9">
    <source>
        <dbReference type="RuleBase" id="RU003357"/>
    </source>
</evidence>
<evidence type="ECO:0000259" key="12">
    <source>
        <dbReference type="Pfam" id="PF07715"/>
    </source>
</evidence>
<feature type="chain" id="PRO_5040978186" evidence="10">
    <location>
        <begin position="25"/>
        <end position="1033"/>
    </location>
</feature>
<dbReference type="SUPFAM" id="SSF56935">
    <property type="entry name" value="Porins"/>
    <property type="match status" value="1"/>
</dbReference>
<dbReference type="Gene3D" id="2.40.170.20">
    <property type="entry name" value="TonB-dependent receptor, beta-barrel domain"/>
    <property type="match status" value="1"/>
</dbReference>
<feature type="domain" description="TonB-dependent receptor plug" evidence="12">
    <location>
        <begin position="58"/>
        <end position="172"/>
    </location>
</feature>
<keyword evidence="10" id="KW-0732">Signal</keyword>
<evidence type="ECO:0000256" key="5">
    <source>
        <dbReference type="ARBA" id="ARBA00023077"/>
    </source>
</evidence>
<evidence type="ECO:0000313" key="14">
    <source>
        <dbReference type="Proteomes" id="UP001142610"/>
    </source>
</evidence>
<keyword evidence="13" id="KW-0675">Receptor</keyword>
<accession>A0A9X2L965</accession>
<comment type="caution">
    <text evidence="13">The sequence shown here is derived from an EMBL/GenBank/DDBJ whole genome shotgun (WGS) entry which is preliminary data.</text>
</comment>
<dbReference type="Gene3D" id="2.170.130.10">
    <property type="entry name" value="TonB-dependent receptor, plug domain"/>
    <property type="match status" value="1"/>
</dbReference>
<dbReference type="InterPro" id="IPR000531">
    <property type="entry name" value="Beta-barrel_TonB"/>
</dbReference>
<keyword evidence="4 8" id="KW-0812">Transmembrane</keyword>
<comment type="subcellular location">
    <subcellularLocation>
        <location evidence="1 8">Cell outer membrane</location>
        <topology evidence="1 8">Multi-pass membrane protein</topology>
    </subcellularLocation>
</comment>
<feature type="signal peptide" evidence="10">
    <location>
        <begin position="1"/>
        <end position="24"/>
    </location>
</feature>
<keyword evidence="14" id="KW-1185">Reference proteome</keyword>
<evidence type="ECO:0000313" key="13">
    <source>
        <dbReference type="EMBL" id="MCQ8185420.1"/>
    </source>
</evidence>
<organism evidence="13 14">
    <name type="scientific">Parvularcula maris</name>
    <dbReference type="NCBI Taxonomy" id="2965077"/>
    <lineage>
        <taxon>Bacteria</taxon>
        <taxon>Pseudomonadati</taxon>
        <taxon>Pseudomonadota</taxon>
        <taxon>Alphaproteobacteria</taxon>
        <taxon>Parvularculales</taxon>
        <taxon>Parvularculaceae</taxon>
        <taxon>Parvularcula</taxon>
    </lineage>
</organism>
<evidence type="ECO:0000256" key="2">
    <source>
        <dbReference type="ARBA" id="ARBA00022448"/>
    </source>
</evidence>
<comment type="similarity">
    <text evidence="8 9">Belongs to the TonB-dependent receptor family.</text>
</comment>
<dbReference type="InterPro" id="IPR012910">
    <property type="entry name" value="Plug_dom"/>
</dbReference>
<dbReference type="InterPro" id="IPR036942">
    <property type="entry name" value="Beta-barrel_TonB_sf"/>
</dbReference>
<sequence length="1033" mass="111105">MRNRKSSYKLSLGASVAASAFVLAAGNYAAAQEVTEEQSEDRDVIVVTGSRIASDSTLDAAGPIIAVGGETIRESGQIDITALLRESPQLQSSLPGSFSAFNGTPLGASLLDLRGLGTVRTLVLEDGRRHVAGIEGTASVDVNTISTALLDRVDVSTGGASSIYGADAVSGVVNFILRDGSSFDGFEVRTQGGITDDGDAEEFFISVANGFETADGRGQAVFAIEYQMTEPVFAGDRDFAGNGRGFLGPNNEDATGISSDIRNVWLVDQRLPISSAGGVIALGDGNTAGFSSAFVEVAGSGGTVGCDTIGSAEIPTCQFFDSGSGVLRAYNPGDIFLGAFDAQGGDGVSAEPDDELLLPENDRVLFQARTNYELSQFANLFLDAKFVSTRTKESNQVNGFNDDIPIALDNPFIPEPLQAQIAQLEGEGIDPILVISRDVLDVTARSNPVAERQTFRIVGGIEGQVEDYNLNYEVSFNYGRTDADISSFSRVEDRYFAALDAVVDPDSGEIVCRADIDPDAVVPPASTFPRQNDNFQISTFVPGDGQCVPISIFGENSISEEGAAFVFQEVVSRNDIEQRNFLATLAGDTGWFFELPAGPVSYALGYEFRNEQSSATPDALIRSGLTFGSIESRGGPDFPSDGEYEVSEFFGELKVPLLADLPFVKMLEINGAYRYSDYDVYEDTDTWNVGGRWSPFDSLTFRATRSRAIRVPNIGEAFAPRFTVSLNAGDDPCNPNFIDGGSEFRAQNCALFISDLENYDSTNFVSAFIPGFSGGNPDLEPEEADTLTIGGVWRPAGEFDGLFDGLIVTLDYYDIEIEGLIDSLSAFQIAQNCVDLPSINNQFCDSIDRDPTDGFITGFRSGLINLGAVEVSGLDWRVDYSFDTPDVFGMGSSVSLNSQGTRFLENESVPDPSQPDDVFDNQGEATRPDWIVNFGANWQLGDNYRIGWRGRLESEQLLVGITNRDAEDDNFANILSNDGSFVHDINASYTIKEGLEIYGGVNNLTEVEPYLGSLSRPAGPRGRFFFLGVNATF</sequence>
<evidence type="ECO:0000256" key="8">
    <source>
        <dbReference type="PROSITE-ProRule" id="PRU01360"/>
    </source>
</evidence>
<reference evidence="13" key="1">
    <citation type="submission" date="2022-07" db="EMBL/GenBank/DDBJ databases">
        <title>Parvularcula maris sp. nov., an algicidal bacterium isolated from seawater.</title>
        <authorList>
            <person name="Li F."/>
        </authorList>
    </citation>
    <scope>NUCLEOTIDE SEQUENCE</scope>
    <source>
        <strain evidence="13">BGMRC 0090</strain>
    </source>
</reference>
<evidence type="ECO:0000256" key="6">
    <source>
        <dbReference type="ARBA" id="ARBA00023136"/>
    </source>
</evidence>
<dbReference type="GO" id="GO:0009279">
    <property type="term" value="C:cell outer membrane"/>
    <property type="evidence" value="ECO:0007669"/>
    <property type="project" value="UniProtKB-SubCell"/>
</dbReference>
<evidence type="ECO:0000256" key="1">
    <source>
        <dbReference type="ARBA" id="ARBA00004571"/>
    </source>
</evidence>
<evidence type="ECO:0000259" key="11">
    <source>
        <dbReference type="Pfam" id="PF00593"/>
    </source>
</evidence>
<dbReference type="AlphaFoldDB" id="A0A9X2L965"/>
<dbReference type="PANTHER" id="PTHR47234:SF2">
    <property type="entry name" value="TONB-DEPENDENT RECEPTOR"/>
    <property type="match status" value="1"/>
</dbReference>
<name>A0A9X2L965_9PROT</name>
<feature type="domain" description="TonB-dependent receptor-like beta-barrel" evidence="11">
    <location>
        <begin position="559"/>
        <end position="1004"/>
    </location>
</feature>
<dbReference type="RefSeq" id="WP_256619307.1">
    <property type="nucleotide sequence ID" value="NZ_JANIBC010000005.1"/>
</dbReference>
<keyword evidence="2 8" id="KW-0813">Transport</keyword>
<dbReference type="EMBL" id="JANIBC010000005">
    <property type="protein sequence ID" value="MCQ8185420.1"/>
    <property type="molecule type" value="Genomic_DNA"/>
</dbReference>
<dbReference type="Proteomes" id="UP001142610">
    <property type="component" value="Unassembled WGS sequence"/>
</dbReference>
<keyword evidence="5 9" id="KW-0798">TonB box</keyword>
<keyword evidence="6 8" id="KW-0472">Membrane</keyword>
<dbReference type="Pfam" id="PF00593">
    <property type="entry name" value="TonB_dep_Rec_b-barrel"/>
    <property type="match status" value="1"/>
</dbReference>
<keyword evidence="7 8" id="KW-0998">Cell outer membrane</keyword>
<gene>
    <name evidence="13" type="ORF">NOG11_08435</name>
</gene>
<keyword evidence="3 8" id="KW-1134">Transmembrane beta strand</keyword>
<protein>
    <submittedName>
        <fullName evidence="13">TonB-dependent receptor</fullName>
    </submittedName>
</protein>
<dbReference type="Pfam" id="PF07715">
    <property type="entry name" value="Plug"/>
    <property type="match status" value="1"/>
</dbReference>
<dbReference type="PANTHER" id="PTHR47234">
    <property type="match status" value="1"/>
</dbReference>
<evidence type="ECO:0000256" key="4">
    <source>
        <dbReference type="ARBA" id="ARBA00022692"/>
    </source>
</evidence>
<evidence type="ECO:0000256" key="3">
    <source>
        <dbReference type="ARBA" id="ARBA00022452"/>
    </source>
</evidence>